<keyword evidence="4" id="KW-1185">Reference proteome</keyword>
<dbReference type="Pfam" id="PF01926">
    <property type="entry name" value="MMR_HSR1"/>
    <property type="match status" value="1"/>
</dbReference>
<evidence type="ECO:0000313" key="4">
    <source>
        <dbReference type="Proteomes" id="UP000298030"/>
    </source>
</evidence>
<name>A0A4Y7SP12_COPMI</name>
<dbReference type="Proteomes" id="UP000298030">
    <property type="component" value="Unassembled WGS sequence"/>
</dbReference>
<dbReference type="InterPro" id="IPR006073">
    <property type="entry name" value="GTP-bd"/>
</dbReference>
<feature type="coiled-coil region" evidence="1">
    <location>
        <begin position="227"/>
        <end position="275"/>
    </location>
</feature>
<dbReference type="OrthoDB" id="8954335at2759"/>
<evidence type="ECO:0000259" key="2">
    <source>
        <dbReference type="Pfam" id="PF01926"/>
    </source>
</evidence>
<dbReference type="EMBL" id="QPFP01000078">
    <property type="protein sequence ID" value="TEB23441.1"/>
    <property type="molecule type" value="Genomic_DNA"/>
</dbReference>
<gene>
    <name evidence="3" type="ORF">FA13DRAFT_1640013</name>
</gene>
<evidence type="ECO:0000313" key="3">
    <source>
        <dbReference type="EMBL" id="TEB23441.1"/>
    </source>
</evidence>
<reference evidence="3 4" key="1">
    <citation type="journal article" date="2019" name="Nat. Ecol. Evol.">
        <title>Megaphylogeny resolves global patterns of mushroom evolution.</title>
        <authorList>
            <person name="Varga T."/>
            <person name="Krizsan K."/>
            <person name="Foldi C."/>
            <person name="Dima B."/>
            <person name="Sanchez-Garcia M."/>
            <person name="Sanchez-Ramirez S."/>
            <person name="Szollosi G.J."/>
            <person name="Szarkandi J.G."/>
            <person name="Papp V."/>
            <person name="Albert L."/>
            <person name="Andreopoulos W."/>
            <person name="Angelini C."/>
            <person name="Antonin V."/>
            <person name="Barry K.W."/>
            <person name="Bougher N.L."/>
            <person name="Buchanan P."/>
            <person name="Buyck B."/>
            <person name="Bense V."/>
            <person name="Catcheside P."/>
            <person name="Chovatia M."/>
            <person name="Cooper J."/>
            <person name="Damon W."/>
            <person name="Desjardin D."/>
            <person name="Finy P."/>
            <person name="Geml J."/>
            <person name="Haridas S."/>
            <person name="Hughes K."/>
            <person name="Justo A."/>
            <person name="Karasinski D."/>
            <person name="Kautmanova I."/>
            <person name="Kiss B."/>
            <person name="Kocsube S."/>
            <person name="Kotiranta H."/>
            <person name="LaButti K.M."/>
            <person name="Lechner B.E."/>
            <person name="Liimatainen K."/>
            <person name="Lipzen A."/>
            <person name="Lukacs Z."/>
            <person name="Mihaltcheva S."/>
            <person name="Morgado L.N."/>
            <person name="Niskanen T."/>
            <person name="Noordeloos M.E."/>
            <person name="Ohm R.A."/>
            <person name="Ortiz-Santana B."/>
            <person name="Ovrebo C."/>
            <person name="Racz N."/>
            <person name="Riley R."/>
            <person name="Savchenko A."/>
            <person name="Shiryaev A."/>
            <person name="Soop K."/>
            <person name="Spirin V."/>
            <person name="Szebenyi C."/>
            <person name="Tomsovsky M."/>
            <person name="Tulloss R.E."/>
            <person name="Uehling J."/>
            <person name="Grigoriev I.V."/>
            <person name="Vagvolgyi C."/>
            <person name="Papp T."/>
            <person name="Martin F.M."/>
            <person name="Miettinen O."/>
            <person name="Hibbett D.S."/>
            <person name="Nagy L.G."/>
        </authorList>
    </citation>
    <scope>NUCLEOTIDE SEQUENCE [LARGE SCALE GENOMIC DNA]</scope>
    <source>
        <strain evidence="3 4">FP101781</strain>
    </source>
</reference>
<proteinExistence type="predicted"/>
<dbReference type="SUPFAM" id="SSF52540">
    <property type="entry name" value="P-loop containing nucleoside triphosphate hydrolases"/>
    <property type="match status" value="1"/>
</dbReference>
<sequence>VIGGNGAGKSTLINRLLQEAGMPDRMAVGTNLESCTGDIIPTVVTKTPNEALNNALGNRRLVLVDTPGFDDTEKDDEQILRLISTWLEGSYRKDMLVGGVLYLHDITRDGWGGSSKNNLTLFSKLCGEPAMSQVWFVTTKWGKLKDIGDGVKRLSQLKERFWASMIGLGASVCNLQHTDSLEIAIEGQREPWNIIHELVVSMNGRNVLLIQEELVKKKMLLWETRAGRELREKLERLLEDTKNLRKETKAQSNQAAYAKDALDRQQQKIDQLTGQLVRLRPSIAERFRRWIRGTFTK</sequence>
<comment type="caution">
    <text evidence="3">The sequence shown here is derived from an EMBL/GenBank/DDBJ whole genome shotgun (WGS) entry which is preliminary data.</text>
</comment>
<evidence type="ECO:0000256" key="1">
    <source>
        <dbReference type="SAM" id="Coils"/>
    </source>
</evidence>
<dbReference type="GO" id="GO:0005525">
    <property type="term" value="F:GTP binding"/>
    <property type="evidence" value="ECO:0007669"/>
    <property type="project" value="InterPro"/>
</dbReference>
<dbReference type="AlphaFoldDB" id="A0A4Y7SP12"/>
<keyword evidence="1" id="KW-0175">Coiled coil</keyword>
<feature type="domain" description="G" evidence="2">
    <location>
        <begin position="1"/>
        <end position="82"/>
    </location>
</feature>
<protein>
    <recommendedName>
        <fullName evidence="2">G domain-containing protein</fullName>
    </recommendedName>
</protein>
<feature type="non-terminal residue" evidence="3">
    <location>
        <position position="1"/>
    </location>
</feature>
<accession>A0A4Y7SP12</accession>
<dbReference type="Gene3D" id="1.20.120.330">
    <property type="entry name" value="Nucleotidyltransferases domain 2"/>
    <property type="match status" value="1"/>
</dbReference>
<organism evidence="3 4">
    <name type="scientific">Coprinellus micaceus</name>
    <name type="common">Glistening ink-cap mushroom</name>
    <name type="synonym">Coprinus micaceus</name>
    <dbReference type="NCBI Taxonomy" id="71717"/>
    <lineage>
        <taxon>Eukaryota</taxon>
        <taxon>Fungi</taxon>
        <taxon>Dikarya</taxon>
        <taxon>Basidiomycota</taxon>
        <taxon>Agaricomycotina</taxon>
        <taxon>Agaricomycetes</taxon>
        <taxon>Agaricomycetidae</taxon>
        <taxon>Agaricales</taxon>
        <taxon>Agaricineae</taxon>
        <taxon>Psathyrellaceae</taxon>
        <taxon>Coprinellus</taxon>
    </lineage>
</organism>
<dbReference type="InterPro" id="IPR027417">
    <property type="entry name" value="P-loop_NTPase"/>
</dbReference>
<dbReference type="Gene3D" id="3.40.50.300">
    <property type="entry name" value="P-loop containing nucleotide triphosphate hydrolases"/>
    <property type="match status" value="1"/>
</dbReference>